<dbReference type="Gene3D" id="1.10.268.20">
    <property type="match status" value="1"/>
</dbReference>
<dbReference type="Pfam" id="PF18150">
    <property type="entry name" value="DUF5600"/>
    <property type="match status" value="1"/>
</dbReference>
<evidence type="ECO:0000256" key="1">
    <source>
        <dbReference type="ARBA" id="ARBA00022837"/>
    </source>
</evidence>
<dbReference type="OrthoDB" id="19981at2759"/>
<dbReference type="InterPro" id="IPR051943">
    <property type="entry name" value="TRAFAC_Dynamin-like_GTPase"/>
</dbReference>
<dbReference type="Gene3D" id="1.10.238.10">
    <property type="entry name" value="EF-hand"/>
    <property type="match status" value="1"/>
</dbReference>
<dbReference type="Proteomes" id="UP000030758">
    <property type="component" value="Unassembled WGS sequence"/>
</dbReference>
<proteinExistence type="predicted"/>
<dbReference type="SUPFAM" id="SSF47473">
    <property type="entry name" value="EF-hand"/>
    <property type="match status" value="1"/>
</dbReference>
<dbReference type="AlphaFoldDB" id="A0A085NCM3"/>
<dbReference type="InterPro" id="IPR018247">
    <property type="entry name" value="EF_Hand_1_Ca_BS"/>
</dbReference>
<sequence>MERQMVLLCNNQKEAAMGAKQTKPSERKEHALPELTPQSMPEALRLYYKAKVLPTELLLSYDVFCSPPLLDAEFTCSPAVLVVGEYSVGKTTMINHFLNMEYLSSRTGPEPTTDTFCILSYGPDHCQLPATTMINDLKFPYQGLSRFGQALLNRCFTVTCPCPLLRHISIIDTPGILTGERQTKSRPYDYDLVLQYFAEKVDCVLFMFDVLKVDMGEEVKRILLNLQAFEEKILIVLNKSDMCDSMTFNRVKGSLTWTLSRTLQTVEVPRIYCGTFWDQPMQNLDNRELLEQDTRDLCKELRSLTYTIHVRRLIEVTQRAIHARMFALISNELHARYPPFCFSILKQRIATCLSEEIYPEVIRRYKLSPTDLPPIPAMQQLLSGGQDGTLPEIEEGAVQDLEDFLNVDVPRFLNVIPPEGSIPANYGRLADSTLYAQSEKFDWCAADEAAEKHGWRKEFQKLKPLDGRVGPEDVTAMMEGSGLSRPLLDQIWRLADDDGDDLINEDEYCLIKFLLKRTVEGHTIPDELDHRAKPPRTHIARHCLELERNRKMAENNPPKREPFPWRFEHDPRKWDFDRKEDPENIRLREQTKSILRSLRDRLGDGK</sequence>
<dbReference type="EMBL" id="KL367517">
    <property type="protein sequence ID" value="KFD67219.1"/>
    <property type="molecule type" value="Genomic_DNA"/>
</dbReference>
<dbReference type="InterPro" id="IPR045063">
    <property type="entry name" value="Dynamin_N"/>
</dbReference>
<protein>
    <recommendedName>
        <fullName evidence="2">EH domain-containing protein</fullName>
    </recommendedName>
</protein>
<dbReference type="InterPro" id="IPR040990">
    <property type="entry name" value="DUF5600"/>
</dbReference>
<dbReference type="Gene3D" id="3.40.50.300">
    <property type="entry name" value="P-loop containing nucleotide triphosphate hydrolases"/>
    <property type="match status" value="1"/>
</dbReference>
<reference evidence="3" key="1">
    <citation type="journal article" date="2014" name="Nat. Genet.">
        <title>Genome and transcriptome of the porcine whipworm Trichuris suis.</title>
        <authorList>
            <person name="Jex A.R."/>
            <person name="Nejsum P."/>
            <person name="Schwarz E.M."/>
            <person name="Hu L."/>
            <person name="Young N.D."/>
            <person name="Hall R.S."/>
            <person name="Korhonen P.K."/>
            <person name="Liao S."/>
            <person name="Thamsborg S."/>
            <person name="Xia J."/>
            <person name="Xu P."/>
            <person name="Wang S."/>
            <person name="Scheerlinck J.P."/>
            <person name="Hofmann A."/>
            <person name="Sternberg P.W."/>
            <person name="Wang J."/>
            <person name="Gasser R.B."/>
        </authorList>
    </citation>
    <scope>NUCLEOTIDE SEQUENCE [LARGE SCALE GENOMIC DNA]</scope>
    <source>
        <strain evidence="3">DCEP-RM93F</strain>
    </source>
</reference>
<dbReference type="InterPro" id="IPR027417">
    <property type="entry name" value="P-loop_NTPase"/>
</dbReference>
<dbReference type="Pfam" id="PF00350">
    <property type="entry name" value="Dynamin_N"/>
    <property type="match status" value="1"/>
</dbReference>
<dbReference type="SMART" id="SM00027">
    <property type="entry name" value="EH"/>
    <property type="match status" value="1"/>
</dbReference>
<dbReference type="PANTHER" id="PTHR43681:SF1">
    <property type="entry name" value="SARCALUMENIN"/>
    <property type="match status" value="1"/>
</dbReference>
<dbReference type="Pfam" id="PF12763">
    <property type="entry name" value="EH"/>
    <property type="match status" value="1"/>
</dbReference>
<organism evidence="3">
    <name type="scientific">Trichuris suis</name>
    <name type="common">pig whipworm</name>
    <dbReference type="NCBI Taxonomy" id="68888"/>
    <lineage>
        <taxon>Eukaryota</taxon>
        <taxon>Metazoa</taxon>
        <taxon>Ecdysozoa</taxon>
        <taxon>Nematoda</taxon>
        <taxon>Enoplea</taxon>
        <taxon>Dorylaimia</taxon>
        <taxon>Trichinellida</taxon>
        <taxon>Trichuridae</taxon>
        <taxon>Trichuris</taxon>
    </lineage>
</organism>
<accession>A0A085NCM3</accession>
<dbReference type="PROSITE" id="PS50031">
    <property type="entry name" value="EH"/>
    <property type="match status" value="1"/>
</dbReference>
<keyword evidence="1" id="KW-0106">Calcium</keyword>
<dbReference type="SUPFAM" id="SSF52540">
    <property type="entry name" value="P-loop containing nucleoside triphosphate hydrolases"/>
    <property type="match status" value="1"/>
</dbReference>
<feature type="domain" description="EH" evidence="2">
    <location>
        <begin position="451"/>
        <end position="539"/>
    </location>
</feature>
<evidence type="ECO:0000313" key="3">
    <source>
        <dbReference type="EMBL" id="KFD67219.1"/>
    </source>
</evidence>
<name>A0A085NCM3_9BILA</name>
<dbReference type="InterPro" id="IPR011992">
    <property type="entry name" value="EF-hand-dom_pair"/>
</dbReference>
<gene>
    <name evidence="3" type="ORF">M514_07584</name>
</gene>
<dbReference type="PROSITE" id="PS00018">
    <property type="entry name" value="EF_HAND_1"/>
    <property type="match status" value="1"/>
</dbReference>
<dbReference type="PANTHER" id="PTHR43681">
    <property type="entry name" value="TRANSMEMBRANE GTPASE FZO"/>
    <property type="match status" value="1"/>
</dbReference>
<dbReference type="InterPro" id="IPR000261">
    <property type="entry name" value="EH_dom"/>
</dbReference>
<evidence type="ECO:0000259" key="2">
    <source>
        <dbReference type="PROSITE" id="PS50031"/>
    </source>
</evidence>